<evidence type="ECO:0000256" key="6">
    <source>
        <dbReference type="ARBA" id="ARBA00022833"/>
    </source>
</evidence>
<keyword evidence="12" id="KW-1185">Reference proteome</keyword>
<dbReference type="GO" id="GO:0005507">
    <property type="term" value="F:copper ion binding"/>
    <property type="evidence" value="ECO:0007669"/>
    <property type="project" value="TreeGrafter"/>
</dbReference>
<accession>A0A2W7Q7S1</accession>
<evidence type="ECO:0000256" key="1">
    <source>
        <dbReference type="ARBA" id="ARBA00000553"/>
    </source>
</evidence>
<dbReference type="PANTHER" id="PTHR30616">
    <property type="entry name" value="UNCHARACTERIZED PROTEIN YFIH"/>
    <property type="match status" value="1"/>
</dbReference>
<dbReference type="InterPro" id="IPR003730">
    <property type="entry name" value="Cu_polyphenol_OxRdtase"/>
</dbReference>
<evidence type="ECO:0000256" key="10">
    <source>
        <dbReference type="RuleBase" id="RU361274"/>
    </source>
</evidence>
<dbReference type="CDD" id="cd16833">
    <property type="entry name" value="YfiH"/>
    <property type="match status" value="1"/>
</dbReference>
<proteinExistence type="inferred from homology"/>
<comment type="caution">
    <text evidence="11">The sequence shown here is derived from an EMBL/GenBank/DDBJ whole genome shotgun (WGS) entry which is preliminary data.</text>
</comment>
<evidence type="ECO:0000256" key="2">
    <source>
        <dbReference type="ARBA" id="ARBA00007353"/>
    </source>
</evidence>
<dbReference type="SUPFAM" id="SSF64438">
    <property type="entry name" value="CNF1/YfiH-like putative cysteine hydrolases"/>
    <property type="match status" value="1"/>
</dbReference>
<comment type="catalytic activity">
    <reaction evidence="8">
        <text>adenosine + phosphate = alpha-D-ribose 1-phosphate + adenine</text>
        <dbReference type="Rhea" id="RHEA:27642"/>
        <dbReference type="ChEBI" id="CHEBI:16335"/>
        <dbReference type="ChEBI" id="CHEBI:16708"/>
        <dbReference type="ChEBI" id="CHEBI:43474"/>
        <dbReference type="ChEBI" id="CHEBI:57720"/>
        <dbReference type="EC" id="2.4.2.1"/>
    </reaction>
    <physiologicalReaction direction="left-to-right" evidence="8">
        <dbReference type="Rhea" id="RHEA:27643"/>
    </physiologicalReaction>
</comment>
<organism evidence="11 12">
    <name type="scientific">Palleronia aestuarii</name>
    <dbReference type="NCBI Taxonomy" id="568105"/>
    <lineage>
        <taxon>Bacteria</taxon>
        <taxon>Pseudomonadati</taxon>
        <taxon>Pseudomonadota</taxon>
        <taxon>Alphaproteobacteria</taxon>
        <taxon>Rhodobacterales</taxon>
        <taxon>Roseobacteraceae</taxon>
        <taxon>Palleronia</taxon>
    </lineage>
</organism>
<evidence type="ECO:0000256" key="5">
    <source>
        <dbReference type="ARBA" id="ARBA00022801"/>
    </source>
</evidence>
<dbReference type="InterPro" id="IPR011324">
    <property type="entry name" value="Cytotoxic_necrot_fac-like_cat"/>
</dbReference>
<comment type="similarity">
    <text evidence="2 10">Belongs to the purine nucleoside phosphorylase YfiH/LACC1 family.</text>
</comment>
<dbReference type="Proteomes" id="UP000248916">
    <property type="component" value="Unassembled WGS sequence"/>
</dbReference>
<dbReference type="OrthoDB" id="4279at2"/>
<evidence type="ECO:0000256" key="8">
    <source>
        <dbReference type="ARBA" id="ARBA00048968"/>
    </source>
</evidence>
<dbReference type="GO" id="GO:0016787">
    <property type="term" value="F:hydrolase activity"/>
    <property type="evidence" value="ECO:0007669"/>
    <property type="project" value="UniProtKB-KW"/>
</dbReference>
<dbReference type="EMBL" id="QKZL01000004">
    <property type="protein sequence ID" value="PZX17789.1"/>
    <property type="molecule type" value="Genomic_DNA"/>
</dbReference>
<protein>
    <recommendedName>
        <fullName evidence="10">Purine nucleoside phosphorylase</fullName>
    </recommendedName>
</protein>
<keyword evidence="4" id="KW-0479">Metal-binding</keyword>
<evidence type="ECO:0000256" key="9">
    <source>
        <dbReference type="ARBA" id="ARBA00049893"/>
    </source>
</evidence>
<keyword evidence="3" id="KW-0808">Transferase</keyword>
<dbReference type="Gene3D" id="3.60.140.10">
    <property type="entry name" value="CNF1/YfiH-like putative cysteine hydrolases"/>
    <property type="match status" value="1"/>
</dbReference>
<keyword evidence="5" id="KW-0378">Hydrolase</keyword>
<dbReference type="PANTHER" id="PTHR30616:SF2">
    <property type="entry name" value="PURINE NUCLEOSIDE PHOSPHORYLASE LACC1"/>
    <property type="match status" value="1"/>
</dbReference>
<evidence type="ECO:0000313" key="11">
    <source>
        <dbReference type="EMBL" id="PZX17789.1"/>
    </source>
</evidence>
<evidence type="ECO:0000313" key="12">
    <source>
        <dbReference type="Proteomes" id="UP000248916"/>
    </source>
</evidence>
<dbReference type="GO" id="GO:0017061">
    <property type="term" value="F:S-methyl-5-thioadenosine phosphorylase activity"/>
    <property type="evidence" value="ECO:0007669"/>
    <property type="project" value="UniProtKB-EC"/>
</dbReference>
<dbReference type="NCBIfam" id="TIGR00726">
    <property type="entry name" value="peptidoglycan editing factor PgeF"/>
    <property type="match status" value="1"/>
</dbReference>
<dbReference type="AlphaFoldDB" id="A0A2W7Q7S1"/>
<comment type="catalytic activity">
    <reaction evidence="9">
        <text>S-methyl-5'-thioadenosine + phosphate = 5-(methylsulfanyl)-alpha-D-ribose 1-phosphate + adenine</text>
        <dbReference type="Rhea" id="RHEA:11852"/>
        <dbReference type="ChEBI" id="CHEBI:16708"/>
        <dbReference type="ChEBI" id="CHEBI:17509"/>
        <dbReference type="ChEBI" id="CHEBI:43474"/>
        <dbReference type="ChEBI" id="CHEBI:58533"/>
        <dbReference type="EC" id="2.4.2.28"/>
    </reaction>
    <physiologicalReaction direction="left-to-right" evidence="9">
        <dbReference type="Rhea" id="RHEA:11853"/>
    </physiologicalReaction>
</comment>
<dbReference type="RefSeq" id="WP_111536670.1">
    <property type="nucleotide sequence ID" value="NZ_QKZL01000004.1"/>
</dbReference>
<keyword evidence="6" id="KW-0862">Zinc</keyword>
<comment type="catalytic activity">
    <reaction evidence="1">
        <text>inosine + phosphate = alpha-D-ribose 1-phosphate + hypoxanthine</text>
        <dbReference type="Rhea" id="RHEA:27646"/>
        <dbReference type="ChEBI" id="CHEBI:17368"/>
        <dbReference type="ChEBI" id="CHEBI:17596"/>
        <dbReference type="ChEBI" id="CHEBI:43474"/>
        <dbReference type="ChEBI" id="CHEBI:57720"/>
        <dbReference type="EC" id="2.4.2.1"/>
    </reaction>
    <physiologicalReaction direction="left-to-right" evidence="1">
        <dbReference type="Rhea" id="RHEA:27647"/>
    </physiologicalReaction>
</comment>
<evidence type="ECO:0000256" key="3">
    <source>
        <dbReference type="ARBA" id="ARBA00022679"/>
    </source>
</evidence>
<sequence>MTLEILTSDALSPFRHGFFTRRGGASSGVFAGLNCGFGSSDQREIVAINRLRVARAMEVAPDALRGVNQVHSDIAVAAGPDAPAAPPDADALATATPGIALAVLTADCMPILFCDPESGVVGAAHAGWRGALGGVIEATLASMEELGARRDAIRAVIGPCISQRAYEVGPDLKDAFRAADHEADRFFVGGKGDRLHLDLPGYGLSRLRRAGVAAAEWIGQCTYHDDARFYSYRRSSHRREADYGRLVSVIRA</sequence>
<dbReference type="Pfam" id="PF02578">
    <property type="entry name" value="Cu-oxidase_4"/>
    <property type="match status" value="1"/>
</dbReference>
<gene>
    <name evidence="11" type="ORF">LX81_01518</name>
</gene>
<evidence type="ECO:0000256" key="4">
    <source>
        <dbReference type="ARBA" id="ARBA00022723"/>
    </source>
</evidence>
<reference evidence="11 12" key="1">
    <citation type="submission" date="2018-06" db="EMBL/GenBank/DDBJ databases">
        <title>Genomic Encyclopedia of Archaeal and Bacterial Type Strains, Phase II (KMG-II): from individual species to whole genera.</title>
        <authorList>
            <person name="Goeker M."/>
        </authorList>
    </citation>
    <scope>NUCLEOTIDE SEQUENCE [LARGE SCALE GENOMIC DNA]</scope>
    <source>
        <strain evidence="11 12">DSM 22009</strain>
    </source>
</reference>
<name>A0A2W7Q7S1_9RHOB</name>
<dbReference type="InterPro" id="IPR038371">
    <property type="entry name" value="Cu_polyphenol_OxRdtase_sf"/>
</dbReference>
<evidence type="ECO:0000256" key="7">
    <source>
        <dbReference type="ARBA" id="ARBA00047989"/>
    </source>
</evidence>
<comment type="catalytic activity">
    <reaction evidence="7">
        <text>adenosine + H2O + H(+) = inosine + NH4(+)</text>
        <dbReference type="Rhea" id="RHEA:24408"/>
        <dbReference type="ChEBI" id="CHEBI:15377"/>
        <dbReference type="ChEBI" id="CHEBI:15378"/>
        <dbReference type="ChEBI" id="CHEBI:16335"/>
        <dbReference type="ChEBI" id="CHEBI:17596"/>
        <dbReference type="ChEBI" id="CHEBI:28938"/>
        <dbReference type="EC" id="3.5.4.4"/>
    </reaction>
    <physiologicalReaction direction="left-to-right" evidence="7">
        <dbReference type="Rhea" id="RHEA:24409"/>
    </physiologicalReaction>
</comment>